<proteinExistence type="predicted"/>
<evidence type="ECO:0000313" key="3">
    <source>
        <dbReference type="Proteomes" id="UP001454036"/>
    </source>
</evidence>
<dbReference type="PROSITE" id="PS50878">
    <property type="entry name" value="RT_POL"/>
    <property type="match status" value="1"/>
</dbReference>
<dbReference type="SUPFAM" id="SSF56672">
    <property type="entry name" value="DNA/RNA polymerases"/>
    <property type="match status" value="1"/>
</dbReference>
<dbReference type="InterPro" id="IPR052343">
    <property type="entry name" value="Retrotransposon-Effector_Assoc"/>
</dbReference>
<dbReference type="AlphaFoldDB" id="A0AAV3RT99"/>
<protein>
    <recommendedName>
        <fullName evidence="1">Reverse transcriptase domain-containing protein</fullName>
    </recommendedName>
</protein>
<dbReference type="InterPro" id="IPR000477">
    <property type="entry name" value="RT_dom"/>
</dbReference>
<dbReference type="CDD" id="cd01650">
    <property type="entry name" value="RT_nLTR_like"/>
    <property type="match status" value="1"/>
</dbReference>
<accession>A0AAV3RT99</accession>
<dbReference type="EMBL" id="BAABME010010843">
    <property type="protein sequence ID" value="GAA0182460.1"/>
    <property type="molecule type" value="Genomic_DNA"/>
</dbReference>
<dbReference type="Proteomes" id="UP001454036">
    <property type="component" value="Unassembled WGS sequence"/>
</dbReference>
<dbReference type="PANTHER" id="PTHR46890:SF48">
    <property type="entry name" value="RNA-DIRECTED DNA POLYMERASE"/>
    <property type="match status" value="1"/>
</dbReference>
<gene>
    <name evidence="2" type="ORF">LIER_30378</name>
</gene>
<evidence type="ECO:0000313" key="2">
    <source>
        <dbReference type="EMBL" id="GAA0182460.1"/>
    </source>
</evidence>
<dbReference type="PANTHER" id="PTHR46890">
    <property type="entry name" value="NON-LTR RETROLELEMENT REVERSE TRANSCRIPTASE-LIKE PROTEIN-RELATED"/>
    <property type="match status" value="1"/>
</dbReference>
<keyword evidence="3" id="KW-1185">Reference proteome</keyword>
<comment type="caution">
    <text evidence="2">The sequence shown here is derived from an EMBL/GenBank/DDBJ whole genome shotgun (WGS) entry which is preliminary data.</text>
</comment>
<evidence type="ECO:0000259" key="1">
    <source>
        <dbReference type="PROSITE" id="PS50878"/>
    </source>
</evidence>
<sequence>MAGNALPKGFTSTSLSLIPKGEGPLSWKQYRPISLCKFTNKIISKVISSRLAVVLPCIVSDWQSGFINDKIIQDNILLTQELIHYIDHTDKGGNVLLKLDMSRAFDMLSWKFLLLVLKKFDFSEPFVNRIMDCINNVWFSVMVNGDSAGFFHSTKGLRSGDPLSPYLFILAEDYLVRGLHSLYKLHPNLAYQTHCKTIIPCLAYADDCIVFCNRSKSSLSKIIKLLDHYQTVYGQVVNKDKISCLFSTKLPPNRANKIIQYTGFKRETFPFIYLEIPIYKGRKQVQLFDDLLDKIQKKKPPPGSINFFLLEGESPCFSLFSPPSLSTTFKFTKCLSK</sequence>
<feature type="domain" description="Reverse transcriptase" evidence="1">
    <location>
        <begin position="1"/>
        <end position="276"/>
    </location>
</feature>
<dbReference type="InterPro" id="IPR043502">
    <property type="entry name" value="DNA/RNA_pol_sf"/>
</dbReference>
<name>A0AAV3RT99_LITER</name>
<organism evidence="2 3">
    <name type="scientific">Lithospermum erythrorhizon</name>
    <name type="common">Purple gromwell</name>
    <name type="synonym">Lithospermum officinale var. erythrorhizon</name>
    <dbReference type="NCBI Taxonomy" id="34254"/>
    <lineage>
        <taxon>Eukaryota</taxon>
        <taxon>Viridiplantae</taxon>
        <taxon>Streptophyta</taxon>
        <taxon>Embryophyta</taxon>
        <taxon>Tracheophyta</taxon>
        <taxon>Spermatophyta</taxon>
        <taxon>Magnoliopsida</taxon>
        <taxon>eudicotyledons</taxon>
        <taxon>Gunneridae</taxon>
        <taxon>Pentapetalae</taxon>
        <taxon>asterids</taxon>
        <taxon>lamiids</taxon>
        <taxon>Boraginales</taxon>
        <taxon>Boraginaceae</taxon>
        <taxon>Boraginoideae</taxon>
        <taxon>Lithospermeae</taxon>
        <taxon>Lithospermum</taxon>
    </lineage>
</organism>
<dbReference type="Pfam" id="PF00078">
    <property type="entry name" value="RVT_1"/>
    <property type="match status" value="1"/>
</dbReference>
<reference evidence="2 3" key="1">
    <citation type="submission" date="2024-01" db="EMBL/GenBank/DDBJ databases">
        <title>The complete chloroplast genome sequence of Lithospermum erythrorhizon: insights into the phylogenetic relationship among Boraginaceae species and the maternal lineages of purple gromwells.</title>
        <authorList>
            <person name="Okada T."/>
            <person name="Watanabe K."/>
        </authorList>
    </citation>
    <scope>NUCLEOTIDE SEQUENCE [LARGE SCALE GENOMIC DNA]</scope>
</reference>